<dbReference type="Proteomes" id="UP001150904">
    <property type="component" value="Unassembled WGS sequence"/>
</dbReference>
<evidence type="ECO:0000313" key="2">
    <source>
        <dbReference type="EMBL" id="KAJ5216409.1"/>
    </source>
</evidence>
<proteinExistence type="predicted"/>
<evidence type="ECO:0000313" key="3">
    <source>
        <dbReference type="Proteomes" id="UP001150904"/>
    </source>
</evidence>
<dbReference type="EMBL" id="JAPQKR010000005">
    <property type="protein sequence ID" value="KAJ5216409.1"/>
    <property type="molecule type" value="Genomic_DNA"/>
</dbReference>
<feature type="signal peptide" evidence="1">
    <location>
        <begin position="1"/>
        <end position="15"/>
    </location>
</feature>
<sequence length="220" mass="21033">MKFIVFLSLVGAALAAPTATVKNRQLGSLGSLSSLIPSAGSGSSGSPTDALGSLSSLIPSAGSGSSGSPADALGSLSSLIPGAGSGSSGSPADALGSLSSLIPGAGSGSSGSPTDALGSLIPGLGSGSIPGLNGLDGLNDIADLGELFGKVKPSGLVILGVIAMQESSCNANAGGPTPGMIQVSCENYPNGQYTDSIQDNFDVGTNYLMSQLVSTGESAI</sequence>
<accession>A0A9W9TBK2</accession>
<evidence type="ECO:0000256" key="1">
    <source>
        <dbReference type="SAM" id="SignalP"/>
    </source>
</evidence>
<dbReference type="OrthoDB" id="2537480at2759"/>
<keyword evidence="1" id="KW-0732">Signal</keyword>
<feature type="chain" id="PRO_5040756517" evidence="1">
    <location>
        <begin position="16"/>
        <end position="220"/>
    </location>
</feature>
<protein>
    <submittedName>
        <fullName evidence="2">Murein lytic transglycosylase YjbJ</fullName>
    </submittedName>
</protein>
<comment type="caution">
    <text evidence="2">The sequence shown here is derived from an EMBL/GenBank/DDBJ whole genome shotgun (WGS) entry which is preliminary data.</text>
</comment>
<reference evidence="2" key="1">
    <citation type="submission" date="2022-12" db="EMBL/GenBank/DDBJ databases">
        <authorList>
            <person name="Petersen C."/>
        </authorList>
    </citation>
    <scope>NUCLEOTIDE SEQUENCE</scope>
    <source>
        <strain evidence="2">IBT 15544</strain>
    </source>
</reference>
<keyword evidence="3" id="KW-1185">Reference proteome</keyword>
<name>A0A9W9TBK2_9EURO</name>
<dbReference type="GeneID" id="83177179"/>
<dbReference type="RefSeq" id="XP_058312222.1">
    <property type="nucleotide sequence ID" value="XM_058449878.1"/>
</dbReference>
<gene>
    <name evidence="2" type="ORF">N7498_002816</name>
</gene>
<reference evidence="2" key="2">
    <citation type="journal article" date="2023" name="IMA Fungus">
        <title>Comparative genomic study of the Penicillium genus elucidates a diverse pangenome and 15 lateral gene transfer events.</title>
        <authorList>
            <person name="Petersen C."/>
            <person name="Sorensen T."/>
            <person name="Nielsen M.R."/>
            <person name="Sondergaard T.E."/>
            <person name="Sorensen J.L."/>
            <person name="Fitzpatrick D.A."/>
            <person name="Frisvad J.C."/>
            <person name="Nielsen K.L."/>
        </authorList>
    </citation>
    <scope>NUCLEOTIDE SEQUENCE</scope>
    <source>
        <strain evidence="2">IBT 15544</strain>
    </source>
</reference>
<dbReference type="AlphaFoldDB" id="A0A9W9TBK2"/>
<organism evidence="2 3">
    <name type="scientific">Penicillium cinerascens</name>
    <dbReference type="NCBI Taxonomy" id="70096"/>
    <lineage>
        <taxon>Eukaryota</taxon>
        <taxon>Fungi</taxon>
        <taxon>Dikarya</taxon>
        <taxon>Ascomycota</taxon>
        <taxon>Pezizomycotina</taxon>
        <taxon>Eurotiomycetes</taxon>
        <taxon>Eurotiomycetidae</taxon>
        <taxon>Eurotiales</taxon>
        <taxon>Aspergillaceae</taxon>
        <taxon>Penicillium</taxon>
    </lineage>
</organism>